<feature type="region of interest" description="Disordered" evidence="1">
    <location>
        <begin position="39"/>
        <end position="70"/>
    </location>
</feature>
<proteinExistence type="predicted"/>
<sequence>MSSVPHVLHRARDTARELAWLFKGVMGENAYQAYLDHHERTHPGEPPITEREFWRDKTDRQDANPEGRCC</sequence>
<organism evidence="2 3">
    <name type="scientific">Arthrobacter burdickii</name>
    <dbReference type="NCBI Taxonomy" id="3035920"/>
    <lineage>
        <taxon>Bacteria</taxon>
        <taxon>Bacillati</taxon>
        <taxon>Actinomycetota</taxon>
        <taxon>Actinomycetes</taxon>
        <taxon>Micrococcales</taxon>
        <taxon>Micrococcaceae</taxon>
        <taxon>Arthrobacter</taxon>
    </lineage>
</organism>
<reference evidence="2" key="1">
    <citation type="submission" date="2023-06" db="EMBL/GenBank/DDBJ databases">
        <title>MT1 and MT2 Draft Genomes of Novel Species.</title>
        <authorList>
            <person name="Venkateswaran K."/>
        </authorList>
    </citation>
    <scope>NUCLEOTIDE SEQUENCE</scope>
    <source>
        <strain evidence="2">IIF3SC-B10</strain>
    </source>
</reference>
<keyword evidence="3" id="KW-1185">Reference proteome</keyword>
<name>A0ABT8JVS2_9MICC</name>
<dbReference type="InterPro" id="IPR007423">
    <property type="entry name" value="Sel_put"/>
</dbReference>
<comment type="caution">
    <text evidence="2">The sequence shown here is derived from an EMBL/GenBank/DDBJ whole genome shotgun (WGS) entry which is preliminary data.</text>
</comment>
<protein>
    <submittedName>
        <fullName evidence="2">YbdD/YjiX family protein</fullName>
    </submittedName>
</protein>
<evidence type="ECO:0000313" key="3">
    <source>
        <dbReference type="Proteomes" id="UP001174209"/>
    </source>
</evidence>
<dbReference type="RefSeq" id="WP_301223979.1">
    <property type="nucleotide sequence ID" value="NZ_JAROCG010000001.1"/>
</dbReference>
<evidence type="ECO:0000256" key="1">
    <source>
        <dbReference type="SAM" id="MobiDB-lite"/>
    </source>
</evidence>
<evidence type="ECO:0000313" key="2">
    <source>
        <dbReference type="EMBL" id="MDN4609273.1"/>
    </source>
</evidence>
<gene>
    <name evidence="2" type="ORF">P5G52_00140</name>
</gene>
<dbReference type="EMBL" id="JAROCG010000001">
    <property type="protein sequence ID" value="MDN4609273.1"/>
    <property type="molecule type" value="Genomic_DNA"/>
</dbReference>
<dbReference type="Pfam" id="PF04328">
    <property type="entry name" value="Sel_put"/>
    <property type="match status" value="1"/>
</dbReference>
<accession>A0ABT8JVS2</accession>
<dbReference type="Proteomes" id="UP001174209">
    <property type="component" value="Unassembled WGS sequence"/>
</dbReference>